<dbReference type="InterPro" id="IPR013901">
    <property type="entry name" value="Anthrone_oxy"/>
</dbReference>
<dbReference type="RefSeq" id="XP_033444251.1">
    <property type="nucleotide sequence ID" value="XM_033593998.1"/>
</dbReference>
<keyword evidence="8" id="KW-1185">Reference proteome</keyword>
<accession>A0A6A5R9X1</accession>
<evidence type="ECO:0000313" key="7">
    <source>
        <dbReference type="EMBL" id="KAF1923998.1"/>
    </source>
</evidence>
<dbReference type="PANTHER" id="PTHR35042:SF1">
    <property type="entry name" value="DUF1772-DOMAIN-CONTAINING PROTEIN"/>
    <property type="match status" value="1"/>
</dbReference>
<dbReference type="Pfam" id="PF08592">
    <property type="entry name" value="Anthrone_oxy"/>
    <property type="match status" value="1"/>
</dbReference>
<comment type="similarity">
    <text evidence="5">Belongs to the anthrone oxygenase family.</text>
</comment>
<dbReference type="OrthoDB" id="5954308at2759"/>
<evidence type="ECO:0000313" key="8">
    <source>
        <dbReference type="Proteomes" id="UP000800082"/>
    </source>
</evidence>
<dbReference type="Proteomes" id="UP000800082">
    <property type="component" value="Unassembled WGS sequence"/>
</dbReference>
<feature type="transmembrane region" description="Helical" evidence="6">
    <location>
        <begin position="93"/>
        <end position="114"/>
    </location>
</feature>
<dbReference type="EMBL" id="ML978998">
    <property type="protein sequence ID" value="KAF1923998.1"/>
    <property type="molecule type" value="Genomic_DNA"/>
</dbReference>
<evidence type="ECO:0000256" key="4">
    <source>
        <dbReference type="ARBA" id="ARBA00023136"/>
    </source>
</evidence>
<dbReference type="PANTHER" id="PTHR35042">
    <property type="entry name" value="ANTHRONE OXYGENASE ENCC"/>
    <property type="match status" value="1"/>
</dbReference>
<name>A0A6A5R9X1_9PLEO</name>
<dbReference type="GeneID" id="54351666"/>
<evidence type="ECO:0000256" key="2">
    <source>
        <dbReference type="ARBA" id="ARBA00022692"/>
    </source>
</evidence>
<dbReference type="GO" id="GO:0016020">
    <property type="term" value="C:membrane"/>
    <property type="evidence" value="ECO:0007669"/>
    <property type="project" value="UniProtKB-SubCell"/>
</dbReference>
<evidence type="ECO:0000256" key="6">
    <source>
        <dbReference type="SAM" id="Phobius"/>
    </source>
</evidence>
<reference evidence="7" key="1">
    <citation type="journal article" date="2020" name="Stud. Mycol.">
        <title>101 Dothideomycetes genomes: a test case for predicting lifestyles and emergence of pathogens.</title>
        <authorList>
            <person name="Haridas S."/>
            <person name="Albert R."/>
            <person name="Binder M."/>
            <person name="Bloem J."/>
            <person name="Labutti K."/>
            <person name="Salamov A."/>
            <person name="Andreopoulos B."/>
            <person name="Baker S."/>
            <person name="Barry K."/>
            <person name="Bills G."/>
            <person name="Bluhm B."/>
            <person name="Cannon C."/>
            <person name="Castanera R."/>
            <person name="Culley D."/>
            <person name="Daum C."/>
            <person name="Ezra D."/>
            <person name="Gonzalez J."/>
            <person name="Henrissat B."/>
            <person name="Kuo A."/>
            <person name="Liang C."/>
            <person name="Lipzen A."/>
            <person name="Lutzoni F."/>
            <person name="Magnuson J."/>
            <person name="Mondo S."/>
            <person name="Nolan M."/>
            <person name="Ohm R."/>
            <person name="Pangilinan J."/>
            <person name="Park H.-J."/>
            <person name="Ramirez L."/>
            <person name="Alfaro M."/>
            <person name="Sun H."/>
            <person name="Tritt A."/>
            <person name="Yoshinaga Y."/>
            <person name="Zwiers L.-H."/>
            <person name="Turgeon B."/>
            <person name="Goodwin S."/>
            <person name="Spatafora J."/>
            <person name="Crous P."/>
            <person name="Grigoriev I."/>
        </authorList>
    </citation>
    <scope>NUCLEOTIDE SEQUENCE</scope>
    <source>
        <strain evidence="7">CBS 183.55</strain>
    </source>
</reference>
<protein>
    <recommendedName>
        <fullName evidence="9">DUF1772-domain-containing protein</fullName>
    </recommendedName>
</protein>
<evidence type="ECO:0000256" key="3">
    <source>
        <dbReference type="ARBA" id="ARBA00022989"/>
    </source>
</evidence>
<gene>
    <name evidence="7" type="ORF">M421DRAFT_425165</name>
</gene>
<evidence type="ECO:0000256" key="1">
    <source>
        <dbReference type="ARBA" id="ARBA00004141"/>
    </source>
</evidence>
<keyword evidence="2 6" id="KW-0812">Transmembrane</keyword>
<evidence type="ECO:0000256" key="5">
    <source>
        <dbReference type="ARBA" id="ARBA00034313"/>
    </source>
</evidence>
<organism evidence="7 8">
    <name type="scientific">Didymella exigua CBS 183.55</name>
    <dbReference type="NCBI Taxonomy" id="1150837"/>
    <lineage>
        <taxon>Eukaryota</taxon>
        <taxon>Fungi</taxon>
        <taxon>Dikarya</taxon>
        <taxon>Ascomycota</taxon>
        <taxon>Pezizomycotina</taxon>
        <taxon>Dothideomycetes</taxon>
        <taxon>Pleosporomycetidae</taxon>
        <taxon>Pleosporales</taxon>
        <taxon>Pleosporineae</taxon>
        <taxon>Didymellaceae</taxon>
        <taxon>Didymella</taxon>
    </lineage>
</organism>
<comment type="subcellular location">
    <subcellularLocation>
        <location evidence="1">Membrane</location>
        <topology evidence="1">Multi-pass membrane protein</topology>
    </subcellularLocation>
</comment>
<evidence type="ECO:0008006" key="9">
    <source>
        <dbReference type="Google" id="ProtNLM"/>
    </source>
</evidence>
<dbReference type="AlphaFoldDB" id="A0A6A5R9X1"/>
<proteinExistence type="inferred from homology"/>
<keyword evidence="3 6" id="KW-1133">Transmembrane helix</keyword>
<sequence length="196" mass="20500">MASIFNQRTPPGLFIAQALGITASGYLLGSNASLSLIAVPAVMQAPAPLAAKQWFTVLTKGGSYGRPLAIISGLASAYVAYNQDSSSLPFKLNVAAAILIPGIVPFTFAFIVPLNNKLEERMRQLESKSLEDKAVEVGVAKEETTHALIDRWGVLNLARTGLIVAGVFCTVVAALDKREVVGFSGVGLGSGANRLG</sequence>
<feature type="transmembrane region" description="Helical" evidence="6">
    <location>
        <begin position="63"/>
        <end position="81"/>
    </location>
</feature>
<keyword evidence="4 6" id="KW-0472">Membrane</keyword>